<keyword evidence="1" id="KW-1133">Transmembrane helix</keyword>
<gene>
    <name evidence="2" type="ORF">GCM10011489_08570</name>
</gene>
<dbReference type="RefSeq" id="WP_188585353.1">
    <property type="nucleotide sequence ID" value="NZ_BMGC01000004.1"/>
</dbReference>
<proteinExistence type="predicted"/>
<feature type="transmembrane region" description="Helical" evidence="1">
    <location>
        <begin position="12"/>
        <end position="35"/>
    </location>
</feature>
<comment type="caution">
    <text evidence="2">The sequence shown here is derived from an EMBL/GenBank/DDBJ whole genome shotgun (WGS) entry which is preliminary data.</text>
</comment>
<evidence type="ECO:0000313" key="3">
    <source>
        <dbReference type="Proteomes" id="UP000621454"/>
    </source>
</evidence>
<dbReference type="Proteomes" id="UP000621454">
    <property type="component" value="Unassembled WGS sequence"/>
</dbReference>
<reference evidence="2" key="1">
    <citation type="journal article" date="2014" name="Int. J. Syst. Evol. Microbiol.">
        <title>Complete genome sequence of Corynebacterium casei LMG S-19264T (=DSM 44701T), isolated from a smear-ripened cheese.</title>
        <authorList>
            <consortium name="US DOE Joint Genome Institute (JGI-PGF)"/>
            <person name="Walter F."/>
            <person name="Albersmeier A."/>
            <person name="Kalinowski J."/>
            <person name="Ruckert C."/>
        </authorList>
    </citation>
    <scope>NUCLEOTIDE SEQUENCE</scope>
    <source>
        <strain evidence="2">CGMCC 1.12827</strain>
    </source>
</reference>
<accession>A0A916SXV8</accession>
<protein>
    <submittedName>
        <fullName evidence="2">Uncharacterized protein</fullName>
    </submittedName>
</protein>
<organism evidence="2 3">
    <name type="scientific">Gordonia jinhuaensis</name>
    <dbReference type="NCBI Taxonomy" id="1517702"/>
    <lineage>
        <taxon>Bacteria</taxon>
        <taxon>Bacillati</taxon>
        <taxon>Actinomycetota</taxon>
        <taxon>Actinomycetes</taxon>
        <taxon>Mycobacteriales</taxon>
        <taxon>Gordoniaceae</taxon>
        <taxon>Gordonia</taxon>
    </lineage>
</organism>
<name>A0A916SXV8_9ACTN</name>
<evidence type="ECO:0000313" key="2">
    <source>
        <dbReference type="EMBL" id="GGB22642.1"/>
    </source>
</evidence>
<keyword evidence="3" id="KW-1185">Reference proteome</keyword>
<evidence type="ECO:0000256" key="1">
    <source>
        <dbReference type="SAM" id="Phobius"/>
    </source>
</evidence>
<keyword evidence="1" id="KW-0472">Membrane</keyword>
<dbReference type="EMBL" id="BMGC01000004">
    <property type="protein sequence ID" value="GGB22642.1"/>
    <property type="molecule type" value="Genomic_DNA"/>
</dbReference>
<keyword evidence="1" id="KW-0812">Transmembrane</keyword>
<dbReference type="AlphaFoldDB" id="A0A916SXV8"/>
<sequence>MPTWLSPSAWNGVGIVSFIIVVAAFAALALIRGWLVLGIHHREIVAEKDRAIDRMSARAAADQDSISSLAETVASYRVAGELQAHYLEAVREAISSTRNREPS</sequence>
<reference evidence="2" key="2">
    <citation type="submission" date="2020-09" db="EMBL/GenBank/DDBJ databases">
        <authorList>
            <person name="Sun Q."/>
            <person name="Zhou Y."/>
        </authorList>
    </citation>
    <scope>NUCLEOTIDE SEQUENCE</scope>
    <source>
        <strain evidence="2">CGMCC 1.12827</strain>
    </source>
</reference>